<dbReference type="EC" id="2.4.2.3" evidence="1"/>
<dbReference type="GO" id="GO:0009116">
    <property type="term" value="P:nucleoside metabolic process"/>
    <property type="evidence" value="ECO:0007669"/>
    <property type="project" value="InterPro"/>
</dbReference>
<dbReference type="GO" id="GO:0004850">
    <property type="term" value="F:uridine phosphorylase activity"/>
    <property type="evidence" value="ECO:0007669"/>
    <property type="project" value="UniProtKB-EC"/>
</dbReference>
<organism evidence="5 6">
    <name type="scientific">Candidatus Shapirobacteria bacterium CG11_big_fil_rev_8_21_14_0_20_40_12</name>
    <dbReference type="NCBI Taxonomy" id="1974889"/>
    <lineage>
        <taxon>Bacteria</taxon>
        <taxon>Candidatus Shapironibacteriota</taxon>
    </lineage>
</organism>
<comment type="caution">
    <text evidence="5">The sequence shown here is derived from an EMBL/GenBank/DDBJ whole genome shotgun (WGS) entry which is preliminary data.</text>
</comment>
<dbReference type="CDD" id="cd09007">
    <property type="entry name" value="NP-I_spr0068"/>
    <property type="match status" value="1"/>
</dbReference>
<dbReference type="EMBL" id="PCVI01000037">
    <property type="protein sequence ID" value="PIQ70082.1"/>
    <property type="molecule type" value="Genomic_DNA"/>
</dbReference>
<accession>A0A2H0KFR0</accession>
<sequence>MFPNFADKQDKEPIFTPGEFVGYLRASGRYPKFSTPSGIIFSYQKTLLDYVIKNHRVAKVETVMGEMYLLKETNNQIAIVGKLGIGAPAVITALEELNAWGVKKYISIGTAGTLQKSLAIGDIVVCDKAIRDEGVSHHYLSSEKYAFASSVMVEKIKKSLEKLGQKYQVGSSWTIDAPYRETIAEAKEYQKEGVLTVEMEAAALFVVAGYRKVEMGAIFTVSDSLADFKWSPDFYHKETKEGLEILYKTALDVLLN</sequence>
<dbReference type="GO" id="GO:0005829">
    <property type="term" value="C:cytosol"/>
    <property type="evidence" value="ECO:0007669"/>
    <property type="project" value="TreeGrafter"/>
</dbReference>
<dbReference type="Gene3D" id="3.40.50.1580">
    <property type="entry name" value="Nucleoside phosphorylase domain"/>
    <property type="match status" value="1"/>
</dbReference>
<feature type="domain" description="Nucleoside phosphorylase" evidence="4">
    <location>
        <begin position="62"/>
        <end position="227"/>
    </location>
</feature>
<protein>
    <recommendedName>
        <fullName evidence="2">Uridine phosphorylase</fullName>
        <ecNumber evidence="1">2.4.2.3</ecNumber>
    </recommendedName>
</protein>
<reference evidence="5 6" key="1">
    <citation type="submission" date="2017-09" db="EMBL/GenBank/DDBJ databases">
        <title>Depth-based differentiation of microbial function through sediment-hosted aquifers and enrichment of novel symbionts in the deep terrestrial subsurface.</title>
        <authorList>
            <person name="Probst A.J."/>
            <person name="Ladd B."/>
            <person name="Jarett J.K."/>
            <person name="Geller-Mcgrath D.E."/>
            <person name="Sieber C.M."/>
            <person name="Emerson J.B."/>
            <person name="Anantharaman K."/>
            <person name="Thomas B.C."/>
            <person name="Malmstrom R."/>
            <person name="Stieglmeier M."/>
            <person name="Klingl A."/>
            <person name="Woyke T."/>
            <person name="Ryan C.M."/>
            <person name="Banfield J.F."/>
        </authorList>
    </citation>
    <scope>NUCLEOTIDE SEQUENCE [LARGE SCALE GENOMIC DNA]</scope>
    <source>
        <strain evidence="5">CG11_big_fil_rev_8_21_14_0_20_40_12</strain>
    </source>
</reference>
<dbReference type="Pfam" id="PF01048">
    <property type="entry name" value="PNP_UDP_1"/>
    <property type="match status" value="1"/>
</dbReference>
<evidence type="ECO:0000256" key="1">
    <source>
        <dbReference type="ARBA" id="ARBA00011888"/>
    </source>
</evidence>
<dbReference type="InterPro" id="IPR035994">
    <property type="entry name" value="Nucleoside_phosphorylase_sf"/>
</dbReference>
<dbReference type="AlphaFoldDB" id="A0A2H0KFR0"/>
<dbReference type="PANTHER" id="PTHR43691">
    <property type="entry name" value="URIDINE PHOSPHORYLASE"/>
    <property type="match status" value="1"/>
</dbReference>
<evidence type="ECO:0000313" key="6">
    <source>
        <dbReference type="Proteomes" id="UP000231371"/>
    </source>
</evidence>
<evidence type="ECO:0000259" key="4">
    <source>
        <dbReference type="Pfam" id="PF01048"/>
    </source>
</evidence>
<gene>
    <name evidence="5" type="ORF">COV89_02375</name>
</gene>
<comment type="catalytic activity">
    <reaction evidence="3">
        <text>uridine + phosphate = alpha-D-ribose 1-phosphate + uracil</text>
        <dbReference type="Rhea" id="RHEA:24388"/>
        <dbReference type="ChEBI" id="CHEBI:16704"/>
        <dbReference type="ChEBI" id="CHEBI:17568"/>
        <dbReference type="ChEBI" id="CHEBI:43474"/>
        <dbReference type="ChEBI" id="CHEBI:57720"/>
        <dbReference type="EC" id="2.4.2.3"/>
    </reaction>
</comment>
<dbReference type="InterPro" id="IPR000845">
    <property type="entry name" value="Nucleoside_phosphorylase_d"/>
</dbReference>
<dbReference type="SUPFAM" id="SSF53167">
    <property type="entry name" value="Purine and uridine phosphorylases"/>
    <property type="match status" value="1"/>
</dbReference>
<evidence type="ECO:0000256" key="3">
    <source>
        <dbReference type="ARBA" id="ARBA00048447"/>
    </source>
</evidence>
<name>A0A2H0KFR0_9BACT</name>
<dbReference type="PANTHER" id="PTHR43691:SF11">
    <property type="entry name" value="FI09636P-RELATED"/>
    <property type="match status" value="1"/>
</dbReference>
<dbReference type="Proteomes" id="UP000231371">
    <property type="component" value="Unassembled WGS sequence"/>
</dbReference>
<evidence type="ECO:0000313" key="5">
    <source>
        <dbReference type="EMBL" id="PIQ70082.1"/>
    </source>
</evidence>
<proteinExistence type="predicted"/>
<evidence type="ECO:0000256" key="2">
    <source>
        <dbReference type="ARBA" id="ARBA00021980"/>
    </source>
</evidence>